<dbReference type="SUPFAM" id="SSF56214">
    <property type="entry name" value="4'-phosphopantetheinyl transferase"/>
    <property type="match status" value="1"/>
</dbReference>
<keyword evidence="1 3" id="KW-0808">Transferase</keyword>
<dbReference type="InterPro" id="IPR037143">
    <property type="entry name" value="4-PPantetheinyl_Trfase_dom_sf"/>
</dbReference>
<sequence length="196" mass="22222">MIGNDLVDLVAAKAQSNWKRSGWLSKIFTAQEQDQILQAPSPDRMVWHQWSRKEAAYKAHQRVYNHVPTFNPIQIDTTDPTFVRVGTNVYKTTTTHHNNRIHSTAIIATETAAISQLLFERTDSDYKTILLSKLAKAFTVEASQLILSKNKQEIPQLVCQTTNQFIPISISHHGAFVACVWMLPKSFSKQVTPFEA</sequence>
<proteinExistence type="predicted"/>
<organism evidence="3 4">
    <name type="scientific">Aquimarina intermedia</name>
    <dbReference type="NCBI Taxonomy" id="350814"/>
    <lineage>
        <taxon>Bacteria</taxon>
        <taxon>Pseudomonadati</taxon>
        <taxon>Bacteroidota</taxon>
        <taxon>Flavobacteriia</taxon>
        <taxon>Flavobacteriales</taxon>
        <taxon>Flavobacteriaceae</taxon>
        <taxon>Aquimarina</taxon>
    </lineage>
</organism>
<evidence type="ECO:0000256" key="1">
    <source>
        <dbReference type="ARBA" id="ARBA00022679"/>
    </source>
</evidence>
<dbReference type="OrthoDB" id="663853at2"/>
<feature type="domain" description="4'-phosphopantetheinyl transferase" evidence="2">
    <location>
        <begin position="2"/>
        <end position="86"/>
    </location>
</feature>
<evidence type="ECO:0000313" key="3">
    <source>
        <dbReference type="EMBL" id="TYP75249.1"/>
    </source>
</evidence>
<keyword evidence="4" id="KW-1185">Reference proteome</keyword>
<comment type="caution">
    <text evidence="3">The sequence shown here is derived from an EMBL/GenBank/DDBJ whole genome shotgun (WGS) entry which is preliminary data.</text>
</comment>
<accession>A0A5S5C7V0</accession>
<protein>
    <submittedName>
        <fullName evidence="3">4'-phosphopantetheinyl transferase superfamily protein</fullName>
    </submittedName>
</protein>
<dbReference type="GO" id="GO:0000287">
    <property type="term" value="F:magnesium ion binding"/>
    <property type="evidence" value="ECO:0007669"/>
    <property type="project" value="InterPro"/>
</dbReference>
<evidence type="ECO:0000259" key="2">
    <source>
        <dbReference type="Pfam" id="PF01648"/>
    </source>
</evidence>
<dbReference type="EMBL" id="VNHU01000003">
    <property type="protein sequence ID" value="TYP75249.1"/>
    <property type="molecule type" value="Genomic_DNA"/>
</dbReference>
<dbReference type="InterPro" id="IPR008278">
    <property type="entry name" value="4-PPantetheinyl_Trfase_dom"/>
</dbReference>
<dbReference type="GO" id="GO:0008897">
    <property type="term" value="F:holo-[acyl-carrier-protein] synthase activity"/>
    <property type="evidence" value="ECO:0007669"/>
    <property type="project" value="InterPro"/>
</dbReference>
<reference evidence="3 4" key="1">
    <citation type="submission" date="2019-07" db="EMBL/GenBank/DDBJ databases">
        <title>Genomic Encyclopedia of Archaeal and Bacterial Type Strains, Phase II (KMG-II): from individual species to whole genera.</title>
        <authorList>
            <person name="Goeker M."/>
        </authorList>
    </citation>
    <scope>NUCLEOTIDE SEQUENCE [LARGE SCALE GENOMIC DNA]</scope>
    <source>
        <strain evidence="3 4">DSM 17527</strain>
    </source>
</reference>
<dbReference type="RefSeq" id="WP_148782240.1">
    <property type="nucleotide sequence ID" value="NZ_VNHU01000003.1"/>
</dbReference>
<name>A0A5S5C7V0_9FLAO</name>
<evidence type="ECO:0000313" key="4">
    <source>
        <dbReference type="Proteomes" id="UP000324376"/>
    </source>
</evidence>
<dbReference type="Gene3D" id="3.90.470.20">
    <property type="entry name" value="4'-phosphopantetheinyl transferase domain"/>
    <property type="match status" value="1"/>
</dbReference>
<dbReference type="AlphaFoldDB" id="A0A5S5C7V0"/>
<dbReference type="Proteomes" id="UP000324376">
    <property type="component" value="Unassembled WGS sequence"/>
</dbReference>
<dbReference type="Pfam" id="PF01648">
    <property type="entry name" value="ACPS"/>
    <property type="match status" value="1"/>
</dbReference>
<gene>
    <name evidence="3" type="ORF">BD809_103313</name>
</gene>